<evidence type="ECO:0000259" key="2">
    <source>
        <dbReference type="Pfam" id="PF02627"/>
    </source>
</evidence>
<dbReference type="Pfam" id="PF00561">
    <property type="entry name" value="Abhydrolase_1"/>
    <property type="match status" value="1"/>
</dbReference>
<gene>
    <name evidence="3" type="primary">pcaD</name>
    <name evidence="3" type="ORF">GCM10009716_19780</name>
</gene>
<dbReference type="InterPro" id="IPR000073">
    <property type="entry name" value="AB_hydrolase_1"/>
</dbReference>
<dbReference type="EMBL" id="BAAAMJ010000016">
    <property type="protein sequence ID" value="GAA1909949.1"/>
    <property type="molecule type" value="Genomic_DNA"/>
</dbReference>
<dbReference type="PANTHER" id="PTHR33570:SF2">
    <property type="entry name" value="CARBOXYMUCONOLACTONE DECARBOXYLASE-LIKE DOMAIN-CONTAINING PROTEIN"/>
    <property type="match status" value="1"/>
</dbReference>
<dbReference type="InterPro" id="IPR012788">
    <property type="entry name" value="Decarb_PcaC"/>
</dbReference>
<evidence type="ECO:0000313" key="4">
    <source>
        <dbReference type="Proteomes" id="UP001501303"/>
    </source>
</evidence>
<dbReference type="SUPFAM" id="SSF69118">
    <property type="entry name" value="AhpD-like"/>
    <property type="match status" value="1"/>
</dbReference>
<comment type="caution">
    <text evidence="3">The sequence shown here is derived from an EMBL/GenBank/DDBJ whole genome shotgun (WGS) entry which is preliminary data.</text>
</comment>
<dbReference type="SUPFAM" id="SSF53474">
    <property type="entry name" value="alpha/beta-Hydrolases"/>
    <property type="match status" value="1"/>
</dbReference>
<dbReference type="Gene3D" id="1.20.1290.10">
    <property type="entry name" value="AhpD-like"/>
    <property type="match status" value="1"/>
</dbReference>
<evidence type="ECO:0000313" key="3">
    <source>
        <dbReference type="EMBL" id="GAA1909949.1"/>
    </source>
</evidence>
<accession>A0ABP5AD19</accession>
<organism evidence="3 4">
    <name type="scientific">Streptomyces sodiiphilus</name>
    <dbReference type="NCBI Taxonomy" id="226217"/>
    <lineage>
        <taxon>Bacteria</taxon>
        <taxon>Bacillati</taxon>
        <taxon>Actinomycetota</taxon>
        <taxon>Actinomycetes</taxon>
        <taxon>Kitasatosporales</taxon>
        <taxon>Streptomycetaceae</taxon>
        <taxon>Streptomyces</taxon>
    </lineage>
</organism>
<dbReference type="RefSeq" id="WP_344260540.1">
    <property type="nucleotide sequence ID" value="NZ_BAAAMJ010000016.1"/>
</dbReference>
<dbReference type="Pfam" id="PF02627">
    <property type="entry name" value="CMD"/>
    <property type="match status" value="1"/>
</dbReference>
<feature type="domain" description="Carboxymuconolactone decarboxylase-like" evidence="2">
    <location>
        <begin position="303"/>
        <end position="385"/>
    </location>
</feature>
<dbReference type="NCBIfam" id="TIGR02427">
    <property type="entry name" value="protocat_pcaD"/>
    <property type="match status" value="1"/>
</dbReference>
<dbReference type="InterPro" id="IPR029032">
    <property type="entry name" value="AhpD-like"/>
</dbReference>
<sequence>MSGSTPGSLNYRTDGDPAAPPLILGPSLGTSLAVWDRQTVALARTHRVIRWDLPGHGGSPAGLLPAGPAVADLGRLVLRLADEVGADRFGYAGVSLGGAVGAWLALHHPERVSALALVCSSARFGEPGPWRERAALVRGAAGTGPVADTAPARWFTPSFADSPQALALLADLRATDPESYAACCEAIAAYDLREALPDITVPTLVVAGRQDPATPPSHARELADGIPGAGLTEVAGAAHLAGVERPGPVTAALLGHFADPAGSGQPPCGDAARHEAGMTVRRAVLGDAHVDRAVAGTTPFTADFQDFITRYAWGEIWTRPGLGRETRSCVTLTALTALGHHEELAMHVRAALRNGLTPQEIGEVLLQTAVYCGVPAANAAFAVARRVLEEESSGG</sequence>
<dbReference type="Proteomes" id="UP001501303">
    <property type="component" value="Unassembled WGS sequence"/>
</dbReference>
<dbReference type="InterPro" id="IPR026968">
    <property type="entry name" value="PcaD/CatD"/>
</dbReference>
<dbReference type="NCBIfam" id="TIGR02425">
    <property type="entry name" value="decarb_PcaC"/>
    <property type="match status" value="1"/>
</dbReference>
<feature type="domain" description="AB hydrolase-1" evidence="1">
    <location>
        <begin position="20"/>
        <end position="246"/>
    </location>
</feature>
<protein>
    <submittedName>
        <fullName evidence="3">3-oxoadipate enol-lactonase</fullName>
    </submittedName>
</protein>
<dbReference type="Gene3D" id="3.40.50.1820">
    <property type="entry name" value="alpha/beta hydrolase"/>
    <property type="match status" value="1"/>
</dbReference>
<keyword evidence="4" id="KW-1185">Reference proteome</keyword>
<dbReference type="InterPro" id="IPR052512">
    <property type="entry name" value="4CMD/NDH-1_regulator"/>
</dbReference>
<dbReference type="PRINTS" id="PR00111">
    <property type="entry name" value="ABHYDROLASE"/>
</dbReference>
<reference evidence="4" key="1">
    <citation type="journal article" date="2019" name="Int. J. Syst. Evol. Microbiol.">
        <title>The Global Catalogue of Microorganisms (GCM) 10K type strain sequencing project: providing services to taxonomists for standard genome sequencing and annotation.</title>
        <authorList>
            <consortium name="The Broad Institute Genomics Platform"/>
            <consortium name="The Broad Institute Genome Sequencing Center for Infectious Disease"/>
            <person name="Wu L."/>
            <person name="Ma J."/>
        </authorList>
    </citation>
    <scope>NUCLEOTIDE SEQUENCE [LARGE SCALE GENOMIC DNA]</scope>
    <source>
        <strain evidence="4">JCM 13581</strain>
    </source>
</reference>
<name>A0ABP5AD19_9ACTN</name>
<dbReference type="PANTHER" id="PTHR33570">
    <property type="entry name" value="4-CARBOXYMUCONOLACTONE DECARBOXYLASE FAMILY PROTEIN"/>
    <property type="match status" value="1"/>
</dbReference>
<proteinExistence type="predicted"/>
<dbReference type="InterPro" id="IPR003779">
    <property type="entry name" value="CMD-like"/>
</dbReference>
<evidence type="ECO:0000259" key="1">
    <source>
        <dbReference type="Pfam" id="PF00561"/>
    </source>
</evidence>
<dbReference type="InterPro" id="IPR029058">
    <property type="entry name" value="AB_hydrolase_fold"/>
</dbReference>